<dbReference type="RefSeq" id="WP_023180534.1">
    <property type="nucleotide sequence ID" value="NZ_QDLV01000019.1"/>
</dbReference>
<organism evidence="3 6">
    <name type="scientific">Salmonella enterica subsp. enterica serovar Gaminara</name>
    <dbReference type="NCBI Taxonomy" id="913070"/>
    <lineage>
        <taxon>Bacteria</taxon>
        <taxon>Pseudomonadati</taxon>
        <taxon>Pseudomonadota</taxon>
        <taxon>Gammaproteobacteria</taxon>
        <taxon>Enterobacterales</taxon>
        <taxon>Enterobacteriaceae</taxon>
        <taxon>Salmonella</taxon>
    </lineage>
</organism>
<feature type="transmembrane region" description="Helical" evidence="1">
    <location>
        <begin position="21"/>
        <end position="42"/>
    </location>
</feature>
<comment type="caution">
    <text evidence="3">The sequence shown here is derived from an EMBL/GenBank/DDBJ whole genome shotgun (WGS) entry which is preliminary data.</text>
</comment>
<dbReference type="EMBL" id="AAKNPZ010000011">
    <property type="protein sequence ID" value="ECT7281799.1"/>
    <property type="molecule type" value="Genomic_DNA"/>
</dbReference>
<evidence type="ECO:0000313" key="2">
    <source>
        <dbReference type="EMBL" id="ECT7281799.1"/>
    </source>
</evidence>
<dbReference type="AlphaFoldDB" id="A0A2T8X2E2"/>
<dbReference type="Proteomes" id="UP000245551">
    <property type="component" value="Unassembled WGS sequence"/>
</dbReference>
<evidence type="ECO:0000256" key="1">
    <source>
        <dbReference type="SAM" id="Phobius"/>
    </source>
</evidence>
<evidence type="ECO:0000313" key="4">
    <source>
        <dbReference type="EMBL" id="PVM64642.1"/>
    </source>
</evidence>
<sequence length="83" mass="9693">MTAKIKNHTTSLQNAKHIMHELWIIGIRMPATIAGLFLFVLILTLHDMAGLRNWMVLSLLCLILRFGQFIFFHFKTRKGIRNE</sequence>
<feature type="transmembrane region" description="Helical" evidence="1">
    <location>
        <begin position="54"/>
        <end position="74"/>
    </location>
</feature>
<reference evidence="2" key="2">
    <citation type="submission" date="2018-07" db="EMBL/GenBank/DDBJ databases">
        <authorList>
            <consortium name="NARMS: The National Antimicrobial Resistance Monitoring System"/>
        </authorList>
    </citation>
    <scope>NUCLEOTIDE SEQUENCE</scope>
    <source>
        <strain evidence="2">CVM N42501</strain>
    </source>
</reference>
<dbReference type="EMBL" id="QDOO01000019">
    <property type="protein sequence ID" value="PVM64642.1"/>
    <property type="molecule type" value="Genomic_DNA"/>
</dbReference>
<dbReference type="EMBL" id="QDLV01000019">
    <property type="protein sequence ID" value="PVJ44825.1"/>
    <property type="molecule type" value="Genomic_DNA"/>
</dbReference>
<keyword evidence="1" id="KW-0472">Membrane</keyword>
<reference evidence="5 6" key="1">
    <citation type="submission" date="2018-04" db="EMBL/GenBank/DDBJ databases">
        <title>Serotype diversity and antimicrobial resistance among Salmonella enterica isolated from patients at an equine referral hospital.</title>
        <authorList>
            <person name="Leon I.M."/>
            <person name="Lawhon S.D."/>
            <person name="Norman K.N."/>
            <person name="Threadgill D.S."/>
            <person name="Ohta N."/>
            <person name="Vinasco J."/>
            <person name="Scott H.M."/>
        </authorList>
    </citation>
    <scope>NUCLEOTIDE SEQUENCE [LARGE SCALE GENOMIC DNA]</scope>
    <source>
        <strain evidence="4 5">159</strain>
        <strain evidence="3 6">230</strain>
    </source>
</reference>
<keyword evidence="1" id="KW-1133">Transmembrane helix</keyword>
<evidence type="ECO:0000313" key="5">
    <source>
        <dbReference type="Proteomes" id="UP000245068"/>
    </source>
</evidence>
<accession>A0A2T8X2E2</accession>
<protein>
    <submittedName>
        <fullName evidence="3">Uncharacterized protein</fullName>
    </submittedName>
</protein>
<name>A0A2T8X2E2_SALET</name>
<evidence type="ECO:0000313" key="6">
    <source>
        <dbReference type="Proteomes" id="UP000245551"/>
    </source>
</evidence>
<keyword evidence="1" id="KW-0812">Transmembrane</keyword>
<dbReference type="Proteomes" id="UP000245068">
    <property type="component" value="Unassembled WGS sequence"/>
</dbReference>
<gene>
    <name evidence="2" type="ORF">A9W71_13025</name>
    <name evidence="4" type="ORF">C4784_19230</name>
    <name evidence="3" type="ORF">C4855_19805</name>
</gene>
<evidence type="ECO:0000313" key="3">
    <source>
        <dbReference type="EMBL" id="PVJ44825.1"/>
    </source>
</evidence>
<proteinExistence type="predicted"/>